<name>A0A857DIT5_9FIRM</name>
<evidence type="ECO:0000256" key="3">
    <source>
        <dbReference type="ARBA" id="ARBA00022857"/>
    </source>
</evidence>
<keyword evidence="4 13" id="KW-0560">Oxidoreductase</keyword>
<dbReference type="Gene3D" id="1.10.1040.10">
    <property type="entry name" value="N-(1-d-carboxylethyl)-l-norvaline Dehydrogenase, domain 2"/>
    <property type="match status" value="1"/>
</dbReference>
<dbReference type="HAMAP" id="MF_00394">
    <property type="entry name" value="NAD_Glyc3P_dehydrog"/>
    <property type="match status" value="1"/>
</dbReference>
<dbReference type="NCBIfam" id="NF000940">
    <property type="entry name" value="PRK00094.1-2"/>
    <property type="match status" value="1"/>
</dbReference>
<comment type="catalytic activity">
    <reaction evidence="13">
        <text>sn-glycerol 3-phosphate + NAD(+) = dihydroxyacetone phosphate + NADH + H(+)</text>
        <dbReference type="Rhea" id="RHEA:11092"/>
        <dbReference type="ChEBI" id="CHEBI:15378"/>
        <dbReference type="ChEBI" id="CHEBI:57540"/>
        <dbReference type="ChEBI" id="CHEBI:57597"/>
        <dbReference type="ChEBI" id="CHEBI:57642"/>
        <dbReference type="ChEBI" id="CHEBI:57945"/>
        <dbReference type="EC" id="1.1.1.94"/>
    </reaction>
</comment>
<sequence>MKKIAVFGSGSWGTAISLLLVRAGHKVSLIGIFSDEIELMKRKKENIQYLPGCFLPDEITPTTDLKEIDAEAVFVSVPSHAVRESARLIKPYLRPGCIMINTAKGLEENTGLRLSQVLEEELPGHPIAVLSGPSHAEEVGRDVVTAVAVAAKDIKVAEAVQDLIMTSKFRVYTNLDMIGVEMGGSLKNIVALCTGILDGMNPKDNTKAALMTRGLAEMTRLGVAMGGQPETFYGLAGIGDLIVTCTSLHSRNLRAGRALGAGKPLDEVLREVGMVVEGVRATKVAFELSKKYGISMPITEQAYKVLFEGLSPSEALENLMMRGKKHETEDMGILGR</sequence>
<dbReference type="InterPro" id="IPR006109">
    <property type="entry name" value="G3P_DH_NAD-dep_C"/>
</dbReference>
<comment type="pathway">
    <text evidence="13">Membrane lipid metabolism; glycerophospholipid metabolism.</text>
</comment>
<feature type="binding site" evidence="13">
    <location>
        <position position="49"/>
    </location>
    <ligand>
        <name>NADPH</name>
        <dbReference type="ChEBI" id="CHEBI:57783"/>
    </ligand>
</feature>
<evidence type="ECO:0000256" key="6">
    <source>
        <dbReference type="ARBA" id="ARBA00023098"/>
    </source>
</evidence>
<dbReference type="PRINTS" id="PR00077">
    <property type="entry name" value="GPDHDRGNASE"/>
</dbReference>
<dbReference type="GO" id="GO:0046168">
    <property type="term" value="P:glycerol-3-phosphate catabolic process"/>
    <property type="evidence" value="ECO:0007669"/>
    <property type="project" value="InterPro"/>
</dbReference>
<feature type="binding site" evidence="13">
    <location>
        <position position="104"/>
    </location>
    <ligand>
        <name>NADPH</name>
        <dbReference type="ChEBI" id="CHEBI:57783"/>
    </ligand>
</feature>
<evidence type="ECO:0000256" key="11">
    <source>
        <dbReference type="ARBA" id="ARBA00069372"/>
    </source>
</evidence>
<evidence type="ECO:0000259" key="18">
    <source>
        <dbReference type="Pfam" id="PF01210"/>
    </source>
</evidence>
<feature type="binding site" evidence="16">
    <location>
        <begin position="8"/>
        <end position="13"/>
    </location>
    <ligand>
        <name>NAD(+)</name>
        <dbReference type="ChEBI" id="CHEBI:57540"/>
    </ligand>
</feature>
<feature type="binding site" evidence="13">
    <location>
        <position position="240"/>
    </location>
    <ligand>
        <name>sn-glycerol 3-phosphate</name>
        <dbReference type="ChEBI" id="CHEBI:57597"/>
    </ligand>
</feature>
<keyword evidence="13" id="KW-0547">Nucleotide-binding</keyword>
<gene>
    <name evidence="13" type="primary">gpsA</name>
    <name evidence="20" type="ORF">GQ588_09540</name>
</gene>
<evidence type="ECO:0000313" key="20">
    <source>
        <dbReference type="EMBL" id="QHA00857.1"/>
    </source>
</evidence>
<keyword evidence="13" id="KW-0963">Cytoplasm</keyword>
<dbReference type="Proteomes" id="UP000430508">
    <property type="component" value="Chromosome"/>
</dbReference>
<feature type="binding site" evidence="13">
    <location>
        <position position="277"/>
    </location>
    <ligand>
        <name>NADPH</name>
        <dbReference type="ChEBI" id="CHEBI:57783"/>
    </ligand>
</feature>
<keyword evidence="5 13" id="KW-0520">NAD</keyword>
<protein>
    <recommendedName>
        <fullName evidence="11 13">Glycerol-3-phosphate dehydrogenase [NAD(P)+]</fullName>
        <ecNumber evidence="10 13">1.1.1.94</ecNumber>
    </recommendedName>
    <alternativeName>
        <fullName evidence="13">NAD(P)(+)-dependent glycerol-3-phosphate dehydrogenase</fullName>
    </alternativeName>
    <alternativeName>
        <fullName evidence="12 13">NAD(P)H-dependent dihydroxyacetone-phosphate reductase</fullName>
    </alternativeName>
</protein>
<accession>A0A857DIT5</accession>
<feature type="binding site" evidence="13">
    <location>
        <position position="12"/>
    </location>
    <ligand>
        <name>NADPH</name>
        <dbReference type="ChEBI" id="CHEBI:57783"/>
    </ligand>
</feature>
<evidence type="ECO:0000256" key="17">
    <source>
        <dbReference type="RuleBase" id="RU000437"/>
    </source>
</evidence>
<comment type="catalytic activity">
    <reaction evidence="9">
        <text>sn-glycerol 3-phosphate + NADP(+) = dihydroxyacetone phosphate + NADPH + H(+)</text>
        <dbReference type="Rhea" id="RHEA:11096"/>
        <dbReference type="ChEBI" id="CHEBI:15378"/>
        <dbReference type="ChEBI" id="CHEBI:57597"/>
        <dbReference type="ChEBI" id="CHEBI:57642"/>
        <dbReference type="ChEBI" id="CHEBI:57783"/>
        <dbReference type="ChEBI" id="CHEBI:58349"/>
        <dbReference type="EC" id="1.1.1.94"/>
    </reaction>
    <physiologicalReaction direction="right-to-left" evidence="9">
        <dbReference type="Rhea" id="RHEA:11098"/>
    </physiologicalReaction>
</comment>
<dbReference type="SUPFAM" id="SSF51735">
    <property type="entry name" value="NAD(P)-binding Rossmann-fold domains"/>
    <property type="match status" value="1"/>
</dbReference>
<dbReference type="FunFam" id="3.40.50.720:FF:000019">
    <property type="entry name" value="Glycerol-3-phosphate dehydrogenase [NAD(P)+]"/>
    <property type="match status" value="1"/>
</dbReference>
<feature type="binding site" evidence="13">
    <location>
        <position position="250"/>
    </location>
    <ligand>
        <name>sn-glycerol 3-phosphate</name>
        <dbReference type="ChEBI" id="CHEBI:57597"/>
    </ligand>
</feature>
<feature type="active site" description="Proton acceptor" evidence="13 14">
    <location>
        <position position="187"/>
    </location>
</feature>
<proteinExistence type="inferred from homology"/>
<feature type="binding site" evidence="13">
    <location>
        <position position="251"/>
    </location>
    <ligand>
        <name>sn-glycerol 3-phosphate</name>
        <dbReference type="ChEBI" id="CHEBI:57597"/>
    </ligand>
</feature>
<feature type="binding site" evidence="13">
    <location>
        <position position="134"/>
    </location>
    <ligand>
        <name>sn-glycerol 3-phosphate</name>
        <dbReference type="ChEBI" id="CHEBI:57597"/>
    </ligand>
</feature>
<dbReference type="GO" id="GO:0047952">
    <property type="term" value="F:glycerol-3-phosphate dehydrogenase [NAD(P)+] activity"/>
    <property type="evidence" value="ECO:0007669"/>
    <property type="project" value="UniProtKB-UniRule"/>
</dbReference>
<feature type="binding site" evidence="13">
    <location>
        <position position="11"/>
    </location>
    <ligand>
        <name>NADPH</name>
        <dbReference type="ChEBI" id="CHEBI:57783"/>
    </ligand>
</feature>
<feature type="domain" description="Glycerol-3-phosphate dehydrogenase NAD-dependent C-terminal" evidence="19">
    <location>
        <begin position="176"/>
        <end position="317"/>
    </location>
</feature>
<evidence type="ECO:0000256" key="10">
    <source>
        <dbReference type="ARBA" id="ARBA00066687"/>
    </source>
</evidence>
<evidence type="ECO:0000256" key="12">
    <source>
        <dbReference type="ARBA" id="ARBA00080511"/>
    </source>
</evidence>
<dbReference type="GO" id="GO:0005975">
    <property type="term" value="P:carbohydrate metabolic process"/>
    <property type="evidence" value="ECO:0007669"/>
    <property type="project" value="InterPro"/>
</dbReference>
<dbReference type="InterPro" id="IPR008927">
    <property type="entry name" value="6-PGluconate_DH-like_C_sf"/>
</dbReference>
<dbReference type="Gene3D" id="3.40.50.720">
    <property type="entry name" value="NAD(P)-binding Rossmann-like Domain"/>
    <property type="match status" value="1"/>
</dbReference>
<feature type="binding site" evidence="15">
    <location>
        <position position="104"/>
    </location>
    <ligand>
        <name>substrate</name>
    </ligand>
</feature>
<dbReference type="PIRSF" id="PIRSF000114">
    <property type="entry name" value="Glycerol-3-P_dh"/>
    <property type="match status" value="1"/>
</dbReference>
<keyword evidence="8 13" id="KW-1208">Phospholipid metabolism</keyword>
<dbReference type="GO" id="GO:0008654">
    <property type="term" value="P:phospholipid biosynthetic process"/>
    <property type="evidence" value="ECO:0007669"/>
    <property type="project" value="UniProtKB-KW"/>
</dbReference>
<dbReference type="EC" id="1.1.1.94" evidence="10 13"/>
<dbReference type="SUPFAM" id="SSF48179">
    <property type="entry name" value="6-phosphogluconate dehydrogenase C-terminal domain-like"/>
    <property type="match status" value="1"/>
</dbReference>
<feature type="binding site" evidence="13">
    <location>
        <position position="275"/>
    </location>
    <ligand>
        <name>NADPH</name>
        <dbReference type="ChEBI" id="CHEBI:57783"/>
    </ligand>
</feature>
<comment type="subcellular location">
    <subcellularLocation>
        <location evidence="13">Cytoplasm</location>
    </subcellularLocation>
</comment>
<evidence type="ECO:0000256" key="14">
    <source>
        <dbReference type="PIRSR" id="PIRSR000114-1"/>
    </source>
</evidence>
<evidence type="ECO:0000256" key="16">
    <source>
        <dbReference type="PIRSR" id="PIRSR000114-3"/>
    </source>
</evidence>
<dbReference type="InterPro" id="IPR036291">
    <property type="entry name" value="NAD(P)-bd_dom_sf"/>
</dbReference>
<dbReference type="NCBIfam" id="NF000941">
    <property type="entry name" value="PRK00094.1-3"/>
    <property type="match status" value="1"/>
</dbReference>
<evidence type="ECO:0000256" key="7">
    <source>
        <dbReference type="ARBA" id="ARBA00023209"/>
    </source>
</evidence>
<keyword evidence="2 13" id="KW-0444">Lipid biosynthesis</keyword>
<dbReference type="PANTHER" id="PTHR11728">
    <property type="entry name" value="GLYCEROL-3-PHOSPHATE DEHYDROGENASE"/>
    <property type="match status" value="1"/>
</dbReference>
<dbReference type="InterPro" id="IPR006168">
    <property type="entry name" value="G3P_DH_NAD-dep"/>
</dbReference>
<feature type="binding site" evidence="13">
    <location>
        <position position="187"/>
    </location>
    <ligand>
        <name>sn-glycerol 3-phosphate</name>
        <dbReference type="ChEBI" id="CHEBI:57597"/>
    </ligand>
</feature>
<evidence type="ECO:0000256" key="1">
    <source>
        <dbReference type="ARBA" id="ARBA00011009"/>
    </source>
</evidence>
<feature type="binding site" evidence="16">
    <location>
        <position position="251"/>
    </location>
    <ligand>
        <name>NAD(+)</name>
        <dbReference type="ChEBI" id="CHEBI:57540"/>
    </ligand>
</feature>
<dbReference type="AlphaFoldDB" id="A0A857DIT5"/>
<evidence type="ECO:0000259" key="19">
    <source>
        <dbReference type="Pfam" id="PF07479"/>
    </source>
</evidence>
<dbReference type="EMBL" id="CP046996">
    <property type="protein sequence ID" value="QHA00857.1"/>
    <property type="molecule type" value="Genomic_DNA"/>
</dbReference>
<evidence type="ECO:0000256" key="2">
    <source>
        <dbReference type="ARBA" id="ARBA00022516"/>
    </source>
</evidence>
<feature type="binding site" evidence="13">
    <location>
        <position position="251"/>
    </location>
    <ligand>
        <name>NADPH</name>
        <dbReference type="ChEBI" id="CHEBI:57783"/>
    </ligand>
</feature>
<dbReference type="FunFam" id="1.10.1040.10:FF:000001">
    <property type="entry name" value="Glycerol-3-phosphate dehydrogenase [NAD(P)+]"/>
    <property type="match status" value="1"/>
</dbReference>
<dbReference type="GO" id="GO:0006650">
    <property type="term" value="P:glycerophospholipid metabolic process"/>
    <property type="evidence" value="ECO:0007669"/>
    <property type="project" value="UniProtKB-UniRule"/>
</dbReference>
<dbReference type="GO" id="GO:0046167">
    <property type="term" value="P:glycerol-3-phosphate biosynthetic process"/>
    <property type="evidence" value="ECO:0007669"/>
    <property type="project" value="UniProtKB-UniRule"/>
</dbReference>
<dbReference type="Pfam" id="PF07479">
    <property type="entry name" value="NAD_Gly3P_dh_C"/>
    <property type="match status" value="1"/>
</dbReference>
<feature type="domain" description="Glycerol-3-phosphate dehydrogenase NAD-dependent N-terminal" evidence="18">
    <location>
        <begin position="3"/>
        <end position="156"/>
    </location>
</feature>
<comment type="similarity">
    <text evidence="1 13 17">Belongs to the NAD-dependent glycerol-3-phosphate dehydrogenase family.</text>
</comment>
<dbReference type="UniPathway" id="UPA00940"/>
<feature type="binding site" evidence="13">
    <location>
        <position position="104"/>
    </location>
    <ligand>
        <name>sn-glycerol 3-phosphate</name>
        <dbReference type="ChEBI" id="CHEBI:57597"/>
    </ligand>
</feature>
<dbReference type="RefSeq" id="WP_019226348.1">
    <property type="nucleotide sequence ID" value="NZ_CP046996.1"/>
</dbReference>
<dbReference type="InterPro" id="IPR011128">
    <property type="entry name" value="G3P_DH_NAD-dep_N"/>
</dbReference>
<feature type="binding site" evidence="13">
    <location>
        <position position="132"/>
    </location>
    <ligand>
        <name>sn-glycerol 3-phosphate</name>
        <dbReference type="ChEBI" id="CHEBI:57597"/>
    </ligand>
</feature>
<keyword evidence="6 13" id="KW-0443">Lipid metabolism</keyword>
<keyword evidence="3 13" id="KW-0521">NADP</keyword>
<dbReference type="GO" id="GO:0005829">
    <property type="term" value="C:cytosol"/>
    <property type="evidence" value="ECO:0007669"/>
    <property type="project" value="TreeGrafter"/>
</dbReference>
<organism evidence="20 21">
    <name type="scientific">Dehalobacter restrictus</name>
    <dbReference type="NCBI Taxonomy" id="55583"/>
    <lineage>
        <taxon>Bacteria</taxon>
        <taxon>Bacillati</taxon>
        <taxon>Bacillota</taxon>
        <taxon>Clostridia</taxon>
        <taxon>Eubacteriales</taxon>
        <taxon>Desulfitobacteriaceae</taxon>
        <taxon>Dehalobacter</taxon>
    </lineage>
</organism>
<feature type="binding site" evidence="15">
    <location>
        <begin position="251"/>
        <end position="252"/>
    </location>
    <ligand>
        <name>substrate</name>
    </ligand>
</feature>
<feature type="binding site" evidence="13">
    <location>
        <position position="136"/>
    </location>
    <ligand>
        <name>NADPH</name>
        <dbReference type="ChEBI" id="CHEBI:57783"/>
    </ligand>
</feature>
<keyword evidence="7 13" id="KW-0594">Phospholipid biosynthesis</keyword>
<dbReference type="GO" id="GO:0051287">
    <property type="term" value="F:NAD binding"/>
    <property type="evidence" value="ECO:0007669"/>
    <property type="project" value="InterPro"/>
</dbReference>
<comment type="function">
    <text evidence="13">Catalyzes the reduction of the glycolytic intermediate dihydroxyacetone phosphate (DHAP) to sn-glycerol 3-phosphate (G3P), the key precursor for phospholipid synthesis.</text>
</comment>
<comment type="caution">
    <text evidence="13">Lacks conserved residue(s) required for the propagation of feature annotation.</text>
</comment>
<evidence type="ECO:0000256" key="13">
    <source>
        <dbReference type="HAMAP-Rule" id="MF_00394"/>
    </source>
</evidence>
<dbReference type="Pfam" id="PF01210">
    <property type="entry name" value="NAD_Gly3P_dh_N"/>
    <property type="match status" value="1"/>
</dbReference>
<evidence type="ECO:0000313" key="21">
    <source>
        <dbReference type="Proteomes" id="UP000430508"/>
    </source>
</evidence>
<evidence type="ECO:0000256" key="8">
    <source>
        <dbReference type="ARBA" id="ARBA00023264"/>
    </source>
</evidence>
<dbReference type="NCBIfam" id="NF000942">
    <property type="entry name" value="PRK00094.1-4"/>
    <property type="match status" value="1"/>
</dbReference>
<dbReference type="PANTHER" id="PTHR11728:SF1">
    <property type="entry name" value="GLYCEROL-3-PHOSPHATE DEHYDROGENASE [NAD(+)] 2, CHLOROPLASTIC"/>
    <property type="match status" value="1"/>
</dbReference>
<evidence type="ECO:0000256" key="5">
    <source>
        <dbReference type="ARBA" id="ARBA00023027"/>
    </source>
</evidence>
<reference evidence="20 21" key="1">
    <citation type="submission" date="2019-12" db="EMBL/GenBank/DDBJ databases">
        <title>Sequence classification of anaerobic respiratory reductive dehalogenases: First we see many, then we see few.</title>
        <authorList>
            <person name="Molenda O."/>
            <person name="Puentes Jacome L.A."/>
            <person name="Cao X."/>
            <person name="Nesbo C.L."/>
            <person name="Tang S."/>
            <person name="Morson N."/>
            <person name="Patron J."/>
            <person name="Lomheim L."/>
            <person name="Wishart D.S."/>
            <person name="Edwards E.A."/>
        </authorList>
    </citation>
    <scope>NUCLEOTIDE SEQUENCE [LARGE SCALE GENOMIC DNA]</scope>
    <source>
        <strain evidence="20 21">12DCA</strain>
    </source>
</reference>
<evidence type="ECO:0000256" key="4">
    <source>
        <dbReference type="ARBA" id="ARBA00023002"/>
    </source>
</evidence>
<evidence type="ECO:0000256" key="15">
    <source>
        <dbReference type="PIRSR" id="PIRSR000114-2"/>
    </source>
</evidence>
<evidence type="ECO:0000256" key="9">
    <source>
        <dbReference type="ARBA" id="ARBA00052716"/>
    </source>
</evidence>
<dbReference type="InterPro" id="IPR013328">
    <property type="entry name" value="6PGD_dom2"/>
</dbReference>
<feature type="binding site" evidence="16">
    <location>
        <position position="136"/>
    </location>
    <ligand>
        <name>NAD(+)</name>
        <dbReference type="ChEBI" id="CHEBI:57540"/>
    </ligand>
</feature>
<feature type="binding site" evidence="13">
    <location>
        <position position="252"/>
    </location>
    <ligand>
        <name>sn-glycerol 3-phosphate</name>
        <dbReference type="ChEBI" id="CHEBI:57597"/>
    </ligand>
</feature>